<evidence type="ECO:0000256" key="4">
    <source>
        <dbReference type="ARBA" id="ARBA00023125"/>
    </source>
</evidence>
<dbReference type="NCBIfam" id="TIGR02937">
    <property type="entry name" value="sigma70-ECF"/>
    <property type="match status" value="1"/>
</dbReference>
<dbReference type="Pfam" id="PF04545">
    <property type="entry name" value="Sigma70_r4"/>
    <property type="match status" value="1"/>
</dbReference>
<keyword evidence="5" id="KW-0804">Transcription</keyword>
<dbReference type="GO" id="GO:0003677">
    <property type="term" value="F:DNA binding"/>
    <property type="evidence" value="ECO:0007669"/>
    <property type="project" value="UniProtKB-KW"/>
</dbReference>
<dbReference type="STRING" id="1830138.SAMN05443507_10221"/>
<organism evidence="8 9">
    <name type="scientific">Alicyclobacillus tolerans</name>
    <dbReference type="NCBI Taxonomy" id="90970"/>
    <lineage>
        <taxon>Bacteria</taxon>
        <taxon>Bacillati</taxon>
        <taxon>Bacillota</taxon>
        <taxon>Bacilli</taxon>
        <taxon>Bacillales</taxon>
        <taxon>Alicyclobacillaceae</taxon>
        <taxon>Alicyclobacillus</taxon>
    </lineage>
</organism>
<dbReference type="InterPro" id="IPR036388">
    <property type="entry name" value="WH-like_DNA-bd_sf"/>
</dbReference>
<dbReference type="SUPFAM" id="SSF88659">
    <property type="entry name" value="Sigma3 and sigma4 domains of RNA polymerase sigma factors"/>
    <property type="match status" value="1"/>
</dbReference>
<dbReference type="InterPro" id="IPR007627">
    <property type="entry name" value="RNA_pol_sigma70_r2"/>
</dbReference>
<reference evidence="9" key="1">
    <citation type="submission" date="2016-11" db="EMBL/GenBank/DDBJ databases">
        <authorList>
            <person name="Varghese N."/>
            <person name="Submissions S."/>
        </authorList>
    </citation>
    <scope>NUCLEOTIDE SEQUENCE [LARGE SCALE GENOMIC DNA]</scope>
    <source>
        <strain evidence="9">USBA-503</strain>
    </source>
</reference>
<dbReference type="RefSeq" id="WP_072872789.1">
    <property type="nucleotide sequence ID" value="NZ_FRAF01000002.1"/>
</dbReference>
<dbReference type="Proteomes" id="UP000184016">
    <property type="component" value="Unassembled WGS sequence"/>
</dbReference>
<dbReference type="PANTHER" id="PTHR43133:SF62">
    <property type="entry name" value="RNA POLYMERASE SIGMA FACTOR SIGZ"/>
    <property type="match status" value="1"/>
</dbReference>
<dbReference type="InterPro" id="IPR013324">
    <property type="entry name" value="RNA_pol_sigma_r3/r4-like"/>
</dbReference>
<sequence length="195" mass="23024">MDLNEDALLFQSLQHGDKTAFERLYHQYSSLVYTFALRCCGNPDLASEITQDVFLRLWRTKAVYQPELSRFSTWLLTMTRHICYDKLRSPSQQVQKKSVSLESDTNREMLRNGSTHELEKSWFRKDMEDALSELRPEERTIIQLAYFQGYTLNEISQQLHLPIGTVKTRLHKTLRRLRSYMRGWEGGIDDERANV</sequence>
<keyword evidence="9" id="KW-1185">Reference proteome</keyword>
<evidence type="ECO:0000259" key="7">
    <source>
        <dbReference type="Pfam" id="PF04545"/>
    </source>
</evidence>
<proteinExistence type="inferred from homology"/>
<dbReference type="AlphaFoldDB" id="A0A1M6KV78"/>
<dbReference type="Pfam" id="PF04542">
    <property type="entry name" value="Sigma70_r2"/>
    <property type="match status" value="1"/>
</dbReference>
<dbReference type="InterPro" id="IPR007630">
    <property type="entry name" value="RNA_pol_sigma70_r4"/>
</dbReference>
<dbReference type="EMBL" id="FRAF01000002">
    <property type="protein sequence ID" value="SHJ62867.1"/>
    <property type="molecule type" value="Genomic_DNA"/>
</dbReference>
<evidence type="ECO:0000259" key="6">
    <source>
        <dbReference type="Pfam" id="PF04542"/>
    </source>
</evidence>
<keyword evidence="3" id="KW-0731">Sigma factor</keyword>
<keyword evidence="2" id="KW-0805">Transcription regulation</keyword>
<dbReference type="GO" id="GO:0016987">
    <property type="term" value="F:sigma factor activity"/>
    <property type="evidence" value="ECO:0007669"/>
    <property type="project" value="UniProtKB-KW"/>
</dbReference>
<evidence type="ECO:0000313" key="9">
    <source>
        <dbReference type="Proteomes" id="UP000184016"/>
    </source>
</evidence>
<comment type="similarity">
    <text evidence="1">Belongs to the sigma-70 factor family. ECF subfamily.</text>
</comment>
<dbReference type="Gene3D" id="1.10.1740.10">
    <property type="match status" value="1"/>
</dbReference>
<evidence type="ECO:0000256" key="3">
    <source>
        <dbReference type="ARBA" id="ARBA00023082"/>
    </source>
</evidence>
<protein>
    <submittedName>
        <fullName evidence="8">RNA polymerase sigma-70 factor, ECF subfamily</fullName>
    </submittedName>
</protein>
<dbReference type="GO" id="GO:0006352">
    <property type="term" value="P:DNA-templated transcription initiation"/>
    <property type="evidence" value="ECO:0007669"/>
    <property type="project" value="InterPro"/>
</dbReference>
<evidence type="ECO:0000256" key="5">
    <source>
        <dbReference type="ARBA" id="ARBA00023163"/>
    </source>
</evidence>
<name>A0A1M6KV78_9BACL</name>
<dbReference type="InterPro" id="IPR013325">
    <property type="entry name" value="RNA_pol_sigma_r2"/>
</dbReference>
<feature type="domain" description="RNA polymerase sigma-70 region 2" evidence="6">
    <location>
        <begin position="24"/>
        <end position="89"/>
    </location>
</feature>
<dbReference type="InterPro" id="IPR039425">
    <property type="entry name" value="RNA_pol_sigma-70-like"/>
</dbReference>
<accession>A0A1M6KV78</accession>
<dbReference type="Gene3D" id="1.10.10.10">
    <property type="entry name" value="Winged helix-like DNA-binding domain superfamily/Winged helix DNA-binding domain"/>
    <property type="match status" value="1"/>
</dbReference>
<dbReference type="InterPro" id="IPR014284">
    <property type="entry name" value="RNA_pol_sigma-70_dom"/>
</dbReference>
<evidence type="ECO:0000256" key="2">
    <source>
        <dbReference type="ARBA" id="ARBA00023015"/>
    </source>
</evidence>
<dbReference type="PANTHER" id="PTHR43133">
    <property type="entry name" value="RNA POLYMERASE ECF-TYPE SIGMA FACTO"/>
    <property type="match status" value="1"/>
</dbReference>
<feature type="domain" description="RNA polymerase sigma-70 region 4" evidence="7">
    <location>
        <begin position="130"/>
        <end position="178"/>
    </location>
</feature>
<keyword evidence="4" id="KW-0238">DNA-binding</keyword>
<dbReference type="CDD" id="cd06171">
    <property type="entry name" value="Sigma70_r4"/>
    <property type="match status" value="1"/>
</dbReference>
<gene>
    <name evidence="8" type="ORF">SAMN05443507_10221</name>
</gene>
<evidence type="ECO:0000256" key="1">
    <source>
        <dbReference type="ARBA" id="ARBA00010641"/>
    </source>
</evidence>
<dbReference type="SUPFAM" id="SSF88946">
    <property type="entry name" value="Sigma2 domain of RNA polymerase sigma factors"/>
    <property type="match status" value="1"/>
</dbReference>
<evidence type="ECO:0000313" key="8">
    <source>
        <dbReference type="EMBL" id="SHJ62867.1"/>
    </source>
</evidence>